<dbReference type="AlphaFoldDB" id="A0A0P1FQ20"/>
<keyword evidence="1" id="KW-0472">Membrane</keyword>
<keyword evidence="3" id="KW-0436">Ligase</keyword>
<protein>
    <submittedName>
        <fullName evidence="3">Lipid A core-O-antigen ligase</fullName>
    </submittedName>
</protein>
<dbReference type="PANTHER" id="PTHR37422:SF13">
    <property type="entry name" value="LIPOPOLYSACCHARIDE BIOSYNTHESIS PROTEIN PA4999-RELATED"/>
    <property type="match status" value="1"/>
</dbReference>
<feature type="transmembrane region" description="Helical" evidence="1">
    <location>
        <begin position="165"/>
        <end position="182"/>
    </location>
</feature>
<evidence type="ECO:0000313" key="3">
    <source>
        <dbReference type="EMBL" id="CUH70804.1"/>
    </source>
</evidence>
<keyword evidence="1" id="KW-1133">Transmembrane helix</keyword>
<feature type="transmembrane region" description="Helical" evidence="1">
    <location>
        <begin position="91"/>
        <end position="112"/>
    </location>
</feature>
<dbReference type="Proteomes" id="UP000051887">
    <property type="component" value="Unassembled WGS sequence"/>
</dbReference>
<feature type="transmembrane region" description="Helical" evidence="1">
    <location>
        <begin position="317"/>
        <end position="335"/>
    </location>
</feature>
<gene>
    <name evidence="2" type="ORF">TL5118_01032</name>
    <name evidence="3" type="ORF">TL5120_00584</name>
</gene>
<name>A0A0P1FQ20_9RHOB</name>
<proteinExistence type="predicted"/>
<feature type="transmembrane region" description="Helical" evidence="1">
    <location>
        <begin position="39"/>
        <end position="55"/>
    </location>
</feature>
<evidence type="ECO:0000313" key="2">
    <source>
        <dbReference type="EMBL" id="CUH64825.1"/>
    </source>
</evidence>
<reference evidence="2 4" key="1">
    <citation type="submission" date="2015-09" db="EMBL/GenBank/DDBJ databases">
        <authorList>
            <person name="Rodrigo-Torres L."/>
            <person name="Arahal D.R."/>
        </authorList>
    </citation>
    <scope>NUCLEOTIDE SEQUENCE [LARGE SCALE GENOMIC DNA]</scope>
    <source>
        <strain evidence="2 4">CECT 5118</strain>
    </source>
</reference>
<dbReference type="RefSeq" id="WP_058242141.1">
    <property type="nucleotide sequence ID" value="NZ_CYSB01000021.1"/>
</dbReference>
<feature type="transmembrane region" description="Helical" evidence="1">
    <location>
        <begin position="347"/>
        <end position="366"/>
    </location>
</feature>
<feature type="transmembrane region" description="Helical" evidence="1">
    <location>
        <begin position="233"/>
        <end position="251"/>
    </location>
</feature>
<reference evidence="3 5" key="2">
    <citation type="submission" date="2015-09" db="EMBL/GenBank/DDBJ databases">
        <authorList>
            <consortium name="Swine Surveillance"/>
        </authorList>
    </citation>
    <scope>NUCLEOTIDE SEQUENCE [LARGE SCALE GENOMIC DNA]</scope>
    <source>
        <strain evidence="3 5">5120</strain>
    </source>
</reference>
<dbReference type="EMBL" id="CYSC01000013">
    <property type="protein sequence ID" value="CUH70804.1"/>
    <property type="molecule type" value="Genomic_DNA"/>
</dbReference>
<organism evidence="3 5">
    <name type="scientific">Thalassovita autumnalis</name>
    <dbReference type="NCBI Taxonomy" id="2072972"/>
    <lineage>
        <taxon>Bacteria</taxon>
        <taxon>Pseudomonadati</taxon>
        <taxon>Pseudomonadota</taxon>
        <taxon>Alphaproteobacteria</taxon>
        <taxon>Rhodobacterales</taxon>
        <taxon>Roseobacteraceae</taxon>
        <taxon>Thalassovita</taxon>
    </lineage>
</organism>
<evidence type="ECO:0000313" key="4">
    <source>
        <dbReference type="Proteomes" id="UP000051086"/>
    </source>
</evidence>
<dbReference type="EMBL" id="CYSB01000021">
    <property type="protein sequence ID" value="CUH64825.1"/>
    <property type="molecule type" value="Genomic_DNA"/>
</dbReference>
<feature type="transmembrane region" description="Helical" evidence="1">
    <location>
        <begin position="202"/>
        <end position="226"/>
    </location>
</feature>
<keyword evidence="4" id="KW-1185">Reference proteome</keyword>
<sequence>MSVAVDPSLPEARHGSRAGFMVGLVGLLMPYVMMEPAPVDALLILLAGAVLLTFALPLGVWLIFVTYFGLSQFALLWVTGQPATAPQGLPLRYLAIELYLALAMMGLFALFYAQPRLLQIWLRAYVYGAVLSCVALALILLAAPEMDLIYRDEFRLRIRGFFKDPNVLGTFLIFPGIVLIVTPREVGLPRWAGLVAGGLIGLMIYLTYSRAAAGVFTLGLMGYLALRHPGIRPWVVISAALGGLMILWGTSHSGFGAQDLFAGRLRLQAYDNERFADIWLGLQVALQHPFGIGPGNFETYFATNNVHNLFIAKWTEAGFGPALVFVVLTVGSTFSARHAYHRSVAPLIGALYITLAVHLLASMFIYSHHWRHYLFLCVAAFVADRLVAEGRFYGPSTKGAPDD</sequence>
<feature type="transmembrane region" description="Helical" evidence="1">
    <location>
        <begin position="15"/>
        <end position="32"/>
    </location>
</feature>
<accession>A0A0P1FQ20</accession>
<dbReference type="Proteomes" id="UP000051086">
    <property type="component" value="Unassembled WGS sequence"/>
</dbReference>
<dbReference type="InterPro" id="IPR051533">
    <property type="entry name" value="WaaL-like"/>
</dbReference>
<evidence type="ECO:0000256" key="1">
    <source>
        <dbReference type="SAM" id="Phobius"/>
    </source>
</evidence>
<keyword evidence="1" id="KW-0812">Transmembrane</keyword>
<dbReference type="OrthoDB" id="9796592at2"/>
<evidence type="ECO:0000313" key="5">
    <source>
        <dbReference type="Proteomes" id="UP000051887"/>
    </source>
</evidence>
<dbReference type="GO" id="GO:0016874">
    <property type="term" value="F:ligase activity"/>
    <property type="evidence" value="ECO:0007669"/>
    <property type="project" value="UniProtKB-KW"/>
</dbReference>
<dbReference type="PANTHER" id="PTHR37422">
    <property type="entry name" value="TEICHURONIC ACID BIOSYNTHESIS PROTEIN TUAE"/>
    <property type="match status" value="1"/>
</dbReference>
<feature type="transmembrane region" description="Helical" evidence="1">
    <location>
        <begin position="124"/>
        <end position="144"/>
    </location>
</feature>